<dbReference type="EMBL" id="CP116968">
    <property type="protein sequence ID" value="WNM60441.1"/>
    <property type="molecule type" value="Genomic_DNA"/>
</dbReference>
<sequence>MTQTHASQPTADTWAGVTPQVLEGDILNQRAWRMPDIVIYQHAPDEWWVAPLDEELPLVRLNRLGAALLGAMDGRMTIGALLNQYGKWVCSPTQQNGRWHLERWAQPRFSLAYFGTEPPSGHSAEAKWDLLLQKVREGWHQNVQAETEDHLSKFHVQGIQGPHGHFEIIETTVSHLFREPCEAMNGLTYGRLLGKTLRQMGWLSPKPKRIVEVGAGLGYVSKELAGELSADERKDIQYTFLDLTGPFLGSQTSLARQAGWTATAIQANAERMPLADRAVDLLIDNENLADMTPIQFTGDELLTFKGENPLHEEALDLIRRMRLPLMPPFPDEVIFNYGAIQFLQEVWRVLKPGGRAILVEFGIEDDWPSPVRLPGHTEYEVQFSHLRHAAKWLGFREQYCTLPQLLGMKRDINVLCTGAAYTLRRFCRELEKPFSVRAYTEKELGTALGALLPKLTGLHYHNVLDPAWFGLWDFKVLLVEKPGGMSIGQQPAFKESGGFRWYTQR</sequence>
<dbReference type="KEGG" id="nneo:PQG83_11775"/>
<gene>
    <name evidence="4" type="ORF">PQG83_11775</name>
</gene>
<keyword evidence="2" id="KW-0808">Transferase</keyword>
<evidence type="ECO:0000313" key="5">
    <source>
        <dbReference type="Proteomes" id="UP001302494"/>
    </source>
</evidence>
<dbReference type="InterPro" id="IPR023576">
    <property type="entry name" value="UbiE/COQ5_MeTrFase_CS"/>
</dbReference>
<dbReference type="RefSeq" id="WP_312741166.1">
    <property type="nucleotide sequence ID" value="NZ_CP116968.1"/>
</dbReference>
<evidence type="ECO:0000256" key="3">
    <source>
        <dbReference type="ARBA" id="ARBA00022691"/>
    </source>
</evidence>
<reference evidence="4 5" key="1">
    <citation type="submission" date="2023-01" db="EMBL/GenBank/DDBJ databases">
        <title>Cultivation and genomic characterization of new, ubiquitous marine nitrite-oxidizing bacteria from the Nitrospirales.</title>
        <authorList>
            <person name="Mueller A.J."/>
            <person name="Daebeler A."/>
            <person name="Herbold C.W."/>
            <person name="Kirkegaard R.H."/>
            <person name="Daims H."/>
        </authorList>
    </citation>
    <scope>NUCLEOTIDE SEQUENCE [LARGE SCALE GENOMIC DNA]</scope>
    <source>
        <strain evidence="4 5">DK</strain>
    </source>
</reference>
<dbReference type="Gene3D" id="3.40.50.150">
    <property type="entry name" value="Vaccinia Virus protein VP39"/>
    <property type="match status" value="1"/>
</dbReference>
<keyword evidence="5" id="KW-1185">Reference proteome</keyword>
<dbReference type="GO" id="GO:0032259">
    <property type="term" value="P:methylation"/>
    <property type="evidence" value="ECO:0007669"/>
    <property type="project" value="UniProtKB-KW"/>
</dbReference>
<organism evidence="4 5">
    <name type="scientific">Candidatus Nitrospira neomarina</name>
    <dbReference type="NCBI Taxonomy" id="3020899"/>
    <lineage>
        <taxon>Bacteria</taxon>
        <taxon>Pseudomonadati</taxon>
        <taxon>Nitrospirota</taxon>
        <taxon>Nitrospiria</taxon>
        <taxon>Nitrospirales</taxon>
        <taxon>Nitrospiraceae</taxon>
        <taxon>Nitrospira</taxon>
    </lineage>
</organism>
<dbReference type="Proteomes" id="UP001302494">
    <property type="component" value="Chromosome"/>
</dbReference>
<dbReference type="AlphaFoldDB" id="A0AA96GEX0"/>
<dbReference type="GO" id="GO:0008168">
    <property type="term" value="F:methyltransferase activity"/>
    <property type="evidence" value="ECO:0007669"/>
    <property type="project" value="UniProtKB-KW"/>
</dbReference>
<name>A0AA96GEX0_9BACT</name>
<dbReference type="SUPFAM" id="SSF53335">
    <property type="entry name" value="S-adenosyl-L-methionine-dependent methyltransferases"/>
    <property type="match status" value="1"/>
</dbReference>
<evidence type="ECO:0000256" key="2">
    <source>
        <dbReference type="ARBA" id="ARBA00022679"/>
    </source>
</evidence>
<evidence type="ECO:0000256" key="1">
    <source>
        <dbReference type="ARBA" id="ARBA00022603"/>
    </source>
</evidence>
<evidence type="ECO:0000313" key="4">
    <source>
        <dbReference type="EMBL" id="WNM60441.1"/>
    </source>
</evidence>
<accession>A0AA96GEX0</accession>
<protein>
    <submittedName>
        <fullName evidence="4">Class I SAM-dependent methyltransferase</fullName>
    </submittedName>
</protein>
<dbReference type="InterPro" id="IPR029063">
    <property type="entry name" value="SAM-dependent_MTases_sf"/>
</dbReference>
<dbReference type="PROSITE" id="PS01184">
    <property type="entry name" value="UBIE_2"/>
    <property type="match status" value="1"/>
</dbReference>
<keyword evidence="3" id="KW-0949">S-adenosyl-L-methionine</keyword>
<proteinExistence type="predicted"/>
<keyword evidence="1 4" id="KW-0489">Methyltransferase</keyword>